<dbReference type="EMBL" id="JACHDZ010000005">
    <property type="protein sequence ID" value="MBB5345274.1"/>
    <property type="molecule type" value="Genomic_DNA"/>
</dbReference>
<evidence type="ECO:0000313" key="3">
    <source>
        <dbReference type="Proteomes" id="UP000569092"/>
    </source>
</evidence>
<evidence type="ECO:0000313" key="2">
    <source>
        <dbReference type="EMBL" id="MBB5345274.1"/>
    </source>
</evidence>
<sequence>MLSHLSQKARWMGHPAALRRTQENRQQQKQRQLQALADEHCAFPPIAKNAMDGAPGCVAEDTREQATTTTTADSSAQDDDIF</sequence>
<feature type="region of interest" description="Disordered" evidence="1">
    <location>
        <begin position="60"/>
        <end position="82"/>
    </location>
</feature>
<reference evidence="2 3" key="1">
    <citation type="submission" date="2020-08" db="EMBL/GenBank/DDBJ databases">
        <title>Genomic Encyclopedia of Type Strains, Phase IV (KMG-V): Genome sequencing to study the core and pangenomes of soil and plant-associated prokaryotes.</title>
        <authorList>
            <person name="Whitman W."/>
        </authorList>
    </citation>
    <scope>NUCLEOTIDE SEQUENCE [LARGE SCALE GENOMIC DNA]</scope>
    <source>
        <strain evidence="2 3">M8US30</strain>
    </source>
</reference>
<name>A0A7W8N4J3_9BACT</name>
<comment type="caution">
    <text evidence="2">The sequence shown here is derived from an EMBL/GenBank/DDBJ whole genome shotgun (WGS) entry which is preliminary data.</text>
</comment>
<accession>A0A7W8N4J3</accession>
<dbReference type="Proteomes" id="UP000569092">
    <property type="component" value="Unassembled WGS sequence"/>
</dbReference>
<evidence type="ECO:0000256" key="1">
    <source>
        <dbReference type="SAM" id="MobiDB-lite"/>
    </source>
</evidence>
<protein>
    <submittedName>
        <fullName evidence="2">Uncharacterized protein</fullName>
    </submittedName>
</protein>
<organism evidence="2 3">
    <name type="scientific">Tunturiibacter lichenicola</name>
    <dbReference type="NCBI Taxonomy" id="2051959"/>
    <lineage>
        <taxon>Bacteria</taxon>
        <taxon>Pseudomonadati</taxon>
        <taxon>Acidobacteriota</taxon>
        <taxon>Terriglobia</taxon>
        <taxon>Terriglobales</taxon>
        <taxon>Acidobacteriaceae</taxon>
        <taxon>Tunturiibacter</taxon>
    </lineage>
</organism>
<dbReference type="AlphaFoldDB" id="A0A7W8N4J3"/>
<feature type="region of interest" description="Disordered" evidence="1">
    <location>
        <begin position="1"/>
        <end position="31"/>
    </location>
</feature>
<feature type="compositionally biased region" description="Low complexity" evidence="1">
    <location>
        <begin position="65"/>
        <end position="75"/>
    </location>
</feature>
<gene>
    <name evidence="2" type="ORF">HDF10_003265</name>
</gene>
<proteinExistence type="predicted"/>